<gene>
    <name evidence="4" type="ORF">ALC56_10594</name>
</gene>
<dbReference type="EMBL" id="KQ981829">
    <property type="protein sequence ID" value="KYN35074.1"/>
    <property type="molecule type" value="Genomic_DNA"/>
</dbReference>
<dbReference type="InterPro" id="IPR058520">
    <property type="entry name" value="DUF8207"/>
</dbReference>
<feature type="region of interest" description="Disordered" evidence="1">
    <location>
        <begin position="152"/>
        <end position="192"/>
    </location>
</feature>
<sequence length="393" mass="45166">FPAALREFSCTLLFYSASAYEYVCNKFIMSLPHPKSIRKWYSKIDFSPGISLQVLNSIKKYISENAANEKKLQFGLIKKNQIERPTLVFMLVAFKGHFKTSIAYYLIRSLRKSKNYVKSLKICNKSTEIILVLNHRKKRFLGKQIAGNAERGGKPFETKFMESKQKNKREYSDDEDDDNDKDDDDDDNDTIPTQITAQSSMEQINKKETIKRHARFVHNSFHTNRITTTTTTLSTPQGHHRLQSQLGPLGQVYVNILLTGNETKNEIDFIYGVYFDENSMMLGNKKFDIDTDDTIIIDGVRNKGTPGLYELIFKKIPNDAIYTENDKQTYKHILLMMNAHRRDNNVRMPIKSNKGHKYKNIIAPLLVTYKTSSTSIDSGIKTNIPSAAKLTMK</sequence>
<organism evidence="4 5">
    <name type="scientific">Trachymyrmex septentrionalis</name>
    <dbReference type="NCBI Taxonomy" id="34720"/>
    <lineage>
        <taxon>Eukaryota</taxon>
        <taxon>Metazoa</taxon>
        <taxon>Ecdysozoa</taxon>
        <taxon>Arthropoda</taxon>
        <taxon>Hexapoda</taxon>
        <taxon>Insecta</taxon>
        <taxon>Pterygota</taxon>
        <taxon>Neoptera</taxon>
        <taxon>Endopterygota</taxon>
        <taxon>Hymenoptera</taxon>
        <taxon>Apocrita</taxon>
        <taxon>Aculeata</taxon>
        <taxon>Formicoidea</taxon>
        <taxon>Formicidae</taxon>
        <taxon>Myrmicinae</taxon>
        <taxon>Trachymyrmex</taxon>
    </lineage>
</organism>
<reference evidence="4 5" key="1">
    <citation type="submission" date="2016-03" db="EMBL/GenBank/DDBJ databases">
        <title>Trachymyrmex septentrionalis WGS genome.</title>
        <authorList>
            <person name="Nygaard S."/>
            <person name="Hu H."/>
            <person name="Boomsma J."/>
            <person name="Zhang G."/>
        </authorList>
    </citation>
    <scope>NUCLEOTIDE SEQUENCE [LARGE SCALE GENOMIC DNA]</scope>
    <source>
        <strain evidence="4">Tsep2-gDNA-1</strain>
        <tissue evidence="4">Whole body</tissue>
    </source>
</reference>
<protein>
    <submittedName>
        <fullName evidence="4">THAP domain-containing protein 9</fullName>
    </submittedName>
</protein>
<keyword evidence="5" id="KW-1185">Reference proteome</keyword>
<evidence type="ECO:0000259" key="2">
    <source>
        <dbReference type="Pfam" id="PF12017"/>
    </source>
</evidence>
<dbReference type="PANTHER" id="PTHR35374:SF1">
    <property type="entry name" value="PROTEIN KINASE DOMAIN-CONTAINING PROTEIN"/>
    <property type="match status" value="1"/>
</dbReference>
<dbReference type="PANTHER" id="PTHR35374">
    <property type="entry name" value="CYCLIN-DEPENDENT KINASE 11A-LIKE"/>
    <property type="match status" value="1"/>
</dbReference>
<evidence type="ECO:0000256" key="1">
    <source>
        <dbReference type="SAM" id="MobiDB-lite"/>
    </source>
</evidence>
<name>A0A151JTT9_9HYME</name>
<proteinExistence type="predicted"/>
<feature type="compositionally biased region" description="Basic and acidic residues" evidence="1">
    <location>
        <begin position="152"/>
        <end position="171"/>
    </location>
</feature>
<feature type="non-terminal residue" evidence="4">
    <location>
        <position position="1"/>
    </location>
</feature>
<evidence type="ECO:0000259" key="3">
    <source>
        <dbReference type="Pfam" id="PF26634"/>
    </source>
</evidence>
<evidence type="ECO:0000313" key="4">
    <source>
        <dbReference type="EMBL" id="KYN35074.1"/>
    </source>
</evidence>
<feature type="compositionally biased region" description="Acidic residues" evidence="1">
    <location>
        <begin position="172"/>
        <end position="189"/>
    </location>
</feature>
<feature type="domain" description="DUF8207" evidence="3">
    <location>
        <begin position="267"/>
        <end position="366"/>
    </location>
</feature>
<dbReference type="InterPro" id="IPR021896">
    <property type="entry name" value="THAP9-like_HTH"/>
</dbReference>
<accession>A0A151JTT9</accession>
<dbReference type="AlphaFoldDB" id="A0A151JTT9"/>
<dbReference type="Pfam" id="PF12017">
    <property type="entry name" value="Tnp_P_element"/>
    <property type="match status" value="1"/>
</dbReference>
<dbReference type="Pfam" id="PF26634">
    <property type="entry name" value="DUF8207"/>
    <property type="match status" value="1"/>
</dbReference>
<feature type="domain" description="THAP9-like helix-turn-helix" evidence="2">
    <location>
        <begin position="2"/>
        <end position="40"/>
    </location>
</feature>
<dbReference type="Proteomes" id="UP000078541">
    <property type="component" value="Unassembled WGS sequence"/>
</dbReference>
<dbReference type="STRING" id="34720.A0A151JTT9"/>
<evidence type="ECO:0000313" key="5">
    <source>
        <dbReference type="Proteomes" id="UP000078541"/>
    </source>
</evidence>